<sequence length="272" mass="30179">MLSLTPLPLSRLPSHPTLPTTISLSEFLPPLLSETQTFLSAIPSTFQKEKLVSSPPSTAKIQLSSYKKHPSPRSERKEEHWFSRRSVHANEPVHGTASFVEFQDGLRYTHSLNEGEYTPSIVNVTALLEWEGCFFDGWKVDLAGTSLVYSITHAFPPLSPRTFVNLVLCATEPDGSGFITVQIPVESSIVTQTQPQPQPESKTVYGVYTSVEHVRLHGTSVEWVMATTSDAKGSIPGWMQRSYLLGGVPKAIIKDVGLFIDWVDRKRITVES</sequence>
<dbReference type="Proteomes" id="UP000184188">
    <property type="component" value="Unassembled WGS sequence"/>
</dbReference>
<dbReference type="InterPro" id="IPR023393">
    <property type="entry name" value="START-like_dom_sf"/>
</dbReference>
<name>A0A1L9S768_9EURO</name>
<dbReference type="PANTHER" id="PTHR40370:SF1">
    <property type="entry name" value="DUF3074 DOMAIN-CONTAINING PROTEIN"/>
    <property type="match status" value="1"/>
</dbReference>
<dbReference type="InterPro" id="IPR024500">
    <property type="entry name" value="DUF3074"/>
</dbReference>
<organism evidence="3 4">
    <name type="scientific">Penicilliopsis zonata CBS 506.65</name>
    <dbReference type="NCBI Taxonomy" id="1073090"/>
    <lineage>
        <taxon>Eukaryota</taxon>
        <taxon>Fungi</taxon>
        <taxon>Dikarya</taxon>
        <taxon>Ascomycota</taxon>
        <taxon>Pezizomycotina</taxon>
        <taxon>Eurotiomycetes</taxon>
        <taxon>Eurotiomycetidae</taxon>
        <taxon>Eurotiales</taxon>
        <taxon>Aspergillaceae</taxon>
        <taxon>Penicilliopsis</taxon>
    </lineage>
</organism>
<dbReference type="STRING" id="1073090.A0A1L9S768"/>
<dbReference type="Gene3D" id="3.30.530.20">
    <property type="match status" value="1"/>
</dbReference>
<evidence type="ECO:0000313" key="3">
    <source>
        <dbReference type="EMBL" id="OJJ42988.1"/>
    </source>
</evidence>
<keyword evidence="4" id="KW-1185">Reference proteome</keyword>
<reference evidence="4" key="1">
    <citation type="journal article" date="2017" name="Genome Biol.">
        <title>Comparative genomics reveals high biological diversity and specific adaptations in the industrially and medically important fungal genus Aspergillus.</title>
        <authorList>
            <person name="de Vries R.P."/>
            <person name="Riley R."/>
            <person name="Wiebenga A."/>
            <person name="Aguilar-Osorio G."/>
            <person name="Amillis S."/>
            <person name="Uchima C.A."/>
            <person name="Anderluh G."/>
            <person name="Asadollahi M."/>
            <person name="Askin M."/>
            <person name="Barry K."/>
            <person name="Battaglia E."/>
            <person name="Bayram O."/>
            <person name="Benocci T."/>
            <person name="Braus-Stromeyer S.A."/>
            <person name="Caldana C."/>
            <person name="Canovas D."/>
            <person name="Cerqueira G.C."/>
            <person name="Chen F."/>
            <person name="Chen W."/>
            <person name="Choi C."/>
            <person name="Clum A."/>
            <person name="Dos Santos R.A."/>
            <person name="Damasio A.R."/>
            <person name="Diallinas G."/>
            <person name="Emri T."/>
            <person name="Fekete E."/>
            <person name="Flipphi M."/>
            <person name="Freyberg S."/>
            <person name="Gallo A."/>
            <person name="Gournas C."/>
            <person name="Habgood R."/>
            <person name="Hainaut M."/>
            <person name="Harispe M.L."/>
            <person name="Henrissat B."/>
            <person name="Hilden K.S."/>
            <person name="Hope R."/>
            <person name="Hossain A."/>
            <person name="Karabika E."/>
            <person name="Karaffa L."/>
            <person name="Karanyi Z."/>
            <person name="Krasevec N."/>
            <person name="Kuo A."/>
            <person name="Kusch H."/>
            <person name="LaButti K."/>
            <person name="Lagendijk E.L."/>
            <person name="Lapidus A."/>
            <person name="Levasseur A."/>
            <person name="Lindquist E."/>
            <person name="Lipzen A."/>
            <person name="Logrieco A.F."/>
            <person name="MacCabe A."/>
            <person name="Maekelae M.R."/>
            <person name="Malavazi I."/>
            <person name="Melin P."/>
            <person name="Meyer V."/>
            <person name="Mielnichuk N."/>
            <person name="Miskei M."/>
            <person name="Molnar A.P."/>
            <person name="Mule G."/>
            <person name="Ngan C.Y."/>
            <person name="Orejas M."/>
            <person name="Orosz E."/>
            <person name="Ouedraogo J.P."/>
            <person name="Overkamp K.M."/>
            <person name="Park H.-S."/>
            <person name="Perrone G."/>
            <person name="Piumi F."/>
            <person name="Punt P.J."/>
            <person name="Ram A.F."/>
            <person name="Ramon A."/>
            <person name="Rauscher S."/>
            <person name="Record E."/>
            <person name="Riano-Pachon D.M."/>
            <person name="Robert V."/>
            <person name="Roehrig J."/>
            <person name="Ruller R."/>
            <person name="Salamov A."/>
            <person name="Salih N.S."/>
            <person name="Samson R.A."/>
            <person name="Sandor E."/>
            <person name="Sanguinetti M."/>
            <person name="Schuetze T."/>
            <person name="Sepcic K."/>
            <person name="Shelest E."/>
            <person name="Sherlock G."/>
            <person name="Sophianopoulou V."/>
            <person name="Squina F.M."/>
            <person name="Sun H."/>
            <person name="Susca A."/>
            <person name="Todd R.B."/>
            <person name="Tsang A."/>
            <person name="Unkles S.E."/>
            <person name="van de Wiele N."/>
            <person name="van Rossen-Uffink D."/>
            <person name="Oliveira J.V."/>
            <person name="Vesth T.C."/>
            <person name="Visser J."/>
            <person name="Yu J.-H."/>
            <person name="Zhou M."/>
            <person name="Andersen M.R."/>
            <person name="Archer D.B."/>
            <person name="Baker S.E."/>
            <person name="Benoit I."/>
            <person name="Brakhage A.A."/>
            <person name="Braus G.H."/>
            <person name="Fischer R."/>
            <person name="Frisvad J.C."/>
            <person name="Goldman G.H."/>
            <person name="Houbraken J."/>
            <person name="Oakley B."/>
            <person name="Pocsi I."/>
            <person name="Scazzocchio C."/>
            <person name="Seiboth B."/>
            <person name="vanKuyk P.A."/>
            <person name="Wortman J."/>
            <person name="Dyer P.S."/>
            <person name="Grigoriev I.V."/>
        </authorList>
    </citation>
    <scope>NUCLEOTIDE SEQUENCE [LARGE SCALE GENOMIC DNA]</scope>
    <source>
        <strain evidence="4">CBS 506.65</strain>
    </source>
</reference>
<accession>A0A1L9S768</accession>
<evidence type="ECO:0000259" key="2">
    <source>
        <dbReference type="Pfam" id="PF11274"/>
    </source>
</evidence>
<protein>
    <recommendedName>
        <fullName evidence="2">DUF3074 domain-containing protein</fullName>
    </recommendedName>
</protein>
<dbReference type="GeneID" id="34607878"/>
<evidence type="ECO:0000256" key="1">
    <source>
        <dbReference type="SAM" id="MobiDB-lite"/>
    </source>
</evidence>
<feature type="domain" description="DUF3074" evidence="2">
    <location>
        <begin position="81"/>
        <end position="263"/>
    </location>
</feature>
<dbReference type="Pfam" id="PF11274">
    <property type="entry name" value="DUF3074"/>
    <property type="match status" value="1"/>
</dbReference>
<dbReference type="RefSeq" id="XP_022577498.1">
    <property type="nucleotide sequence ID" value="XM_022721413.1"/>
</dbReference>
<dbReference type="AlphaFoldDB" id="A0A1L9S768"/>
<dbReference type="OrthoDB" id="6423603at2759"/>
<evidence type="ECO:0000313" key="4">
    <source>
        <dbReference type="Proteomes" id="UP000184188"/>
    </source>
</evidence>
<dbReference type="VEuPathDB" id="FungiDB:ASPZODRAFT_1250144"/>
<dbReference type="SUPFAM" id="SSF55961">
    <property type="entry name" value="Bet v1-like"/>
    <property type="match status" value="1"/>
</dbReference>
<feature type="region of interest" description="Disordered" evidence="1">
    <location>
        <begin position="57"/>
        <end position="81"/>
    </location>
</feature>
<dbReference type="PANTHER" id="PTHR40370">
    <property type="entry name" value="EXPRESSED PROTEIN"/>
    <property type="match status" value="1"/>
</dbReference>
<dbReference type="EMBL" id="KV878355">
    <property type="protein sequence ID" value="OJJ42988.1"/>
    <property type="molecule type" value="Genomic_DNA"/>
</dbReference>
<proteinExistence type="predicted"/>
<feature type="compositionally biased region" description="Basic and acidic residues" evidence="1">
    <location>
        <begin position="72"/>
        <end position="81"/>
    </location>
</feature>
<gene>
    <name evidence="3" type="ORF">ASPZODRAFT_1250144</name>
</gene>